<evidence type="ECO:0000313" key="5">
    <source>
        <dbReference type="Proteomes" id="UP001165122"/>
    </source>
</evidence>
<dbReference type="GO" id="GO:0006744">
    <property type="term" value="P:ubiquinone biosynthetic process"/>
    <property type="evidence" value="ECO:0007669"/>
    <property type="project" value="TreeGrafter"/>
</dbReference>
<keyword evidence="5" id="KW-1185">Reference proteome</keyword>
<dbReference type="Gene3D" id="3.30.9.10">
    <property type="entry name" value="D-Amino Acid Oxidase, subunit A, domain 2"/>
    <property type="match status" value="1"/>
</dbReference>
<comment type="caution">
    <text evidence="4">The sequence shown here is derived from an EMBL/GenBank/DDBJ whole genome shotgun (WGS) entry which is preliminary data.</text>
</comment>
<dbReference type="Pfam" id="PF01494">
    <property type="entry name" value="FAD_binding_3"/>
    <property type="match status" value="1"/>
</dbReference>
<keyword evidence="2" id="KW-0274">FAD</keyword>
<proteinExistence type="predicted"/>
<evidence type="ECO:0000256" key="2">
    <source>
        <dbReference type="ARBA" id="ARBA00022827"/>
    </source>
</evidence>
<evidence type="ECO:0000259" key="3">
    <source>
        <dbReference type="Pfam" id="PF01494"/>
    </source>
</evidence>
<organism evidence="4 5">
    <name type="scientific">Triparma laevis f. longispina</name>
    <dbReference type="NCBI Taxonomy" id="1714387"/>
    <lineage>
        <taxon>Eukaryota</taxon>
        <taxon>Sar</taxon>
        <taxon>Stramenopiles</taxon>
        <taxon>Ochrophyta</taxon>
        <taxon>Bolidophyceae</taxon>
        <taxon>Parmales</taxon>
        <taxon>Triparmaceae</taxon>
        <taxon>Triparma</taxon>
    </lineage>
</organism>
<dbReference type="PRINTS" id="PR00420">
    <property type="entry name" value="RNGMNOXGNASE"/>
</dbReference>
<dbReference type="AlphaFoldDB" id="A0A9W7CDJ7"/>
<evidence type="ECO:0000256" key="1">
    <source>
        <dbReference type="ARBA" id="ARBA00022630"/>
    </source>
</evidence>
<dbReference type="InterPro" id="IPR036188">
    <property type="entry name" value="FAD/NAD-bd_sf"/>
</dbReference>
<feature type="domain" description="FAD-binding" evidence="3">
    <location>
        <begin position="4"/>
        <end position="76"/>
    </location>
</feature>
<keyword evidence="1" id="KW-0285">Flavoprotein</keyword>
<dbReference type="InterPro" id="IPR002938">
    <property type="entry name" value="FAD-bd"/>
</dbReference>
<sequence length="312" mass="35259">MLRDLIANNFDISKNDVEVKDINFWKMSIVEMEGYVKGGVVLAGDSAHVFPPAGGLGMNTGLQDAFSLAWRLKTNYVEGYNERVKVGKENGRFSVQNWDRTIKVARSLGLDSRLNDILIASLSALPLPFSVKKQMWLTAYKTALGVLQVLENDNTIGNSLKSKVKDIIEKGEGLPLVFPEVELGFSYEEEGGVNEVRVGGRFPMICLEFEGEVREVRDFNRFFELRMEEIWPVSVVIGWGLDELEKEHTIEYEGTHIVYVEVIETESDGVSNPNILFDPGYKFRRLCESSELKECRAVLVRPDGHVGRIYNK</sequence>
<dbReference type="Gene3D" id="3.50.50.60">
    <property type="entry name" value="FAD/NAD(P)-binding domain"/>
    <property type="match status" value="1"/>
</dbReference>
<dbReference type="PANTHER" id="PTHR43004">
    <property type="entry name" value="TRK SYSTEM POTASSIUM UPTAKE PROTEIN"/>
    <property type="match status" value="1"/>
</dbReference>
<dbReference type="Proteomes" id="UP001165122">
    <property type="component" value="Unassembled WGS sequence"/>
</dbReference>
<accession>A0A9W7CDJ7</accession>
<dbReference type="GO" id="GO:0071949">
    <property type="term" value="F:FAD binding"/>
    <property type="evidence" value="ECO:0007669"/>
    <property type="project" value="InterPro"/>
</dbReference>
<dbReference type="EMBL" id="BRXW01000076">
    <property type="protein sequence ID" value="GMI04627.1"/>
    <property type="molecule type" value="Genomic_DNA"/>
</dbReference>
<dbReference type="SUPFAM" id="SSF51905">
    <property type="entry name" value="FAD/NAD(P)-binding domain"/>
    <property type="match status" value="1"/>
</dbReference>
<dbReference type="InterPro" id="IPR050641">
    <property type="entry name" value="RIFMO-like"/>
</dbReference>
<dbReference type="OrthoDB" id="1716816at2759"/>
<protein>
    <recommendedName>
        <fullName evidence="3">FAD-binding domain-containing protein</fullName>
    </recommendedName>
</protein>
<evidence type="ECO:0000313" key="4">
    <source>
        <dbReference type="EMBL" id="GMI04627.1"/>
    </source>
</evidence>
<dbReference type="PANTHER" id="PTHR43004:SF6">
    <property type="entry name" value="FAD_NAD(P)-BINDING OXIDOREDUCTASE FAMILY PROTEIN"/>
    <property type="match status" value="1"/>
</dbReference>
<name>A0A9W7CDJ7_9STRA</name>
<gene>
    <name evidence="4" type="ORF">TrLO_g1970</name>
</gene>
<reference evidence="5" key="1">
    <citation type="journal article" date="2023" name="Commun. Biol.">
        <title>Genome analysis of Parmales, the sister group of diatoms, reveals the evolutionary specialization of diatoms from phago-mixotrophs to photoautotrophs.</title>
        <authorList>
            <person name="Ban H."/>
            <person name="Sato S."/>
            <person name="Yoshikawa S."/>
            <person name="Yamada K."/>
            <person name="Nakamura Y."/>
            <person name="Ichinomiya M."/>
            <person name="Sato N."/>
            <person name="Blanc-Mathieu R."/>
            <person name="Endo H."/>
            <person name="Kuwata A."/>
            <person name="Ogata H."/>
        </authorList>
    </citation>
    <scope>NUCLEOTIDE SEQUENCE [LARGE SCALE GENOMIC DNA]</scope>
    <source>
        <strain evidence="5">NIES 3700</strain>
    </source>
</reference>
<dbReference type="GO" id="GO:0016709">
    <property type="term" value="F:oxidoreductase activity, acting on paired donors, with incorporation or reduction of molecular oxygen, NAD(P)H as one donor, and incorporation of one atom of oxygen"/>
    <property type="evidence" value="ECO:0007669"/>
    <property type="project" value="UniProtKB-ARBA"/>
</dbReference>
<dbReference type="GO" id="GO:0005739">
    <property type="term" value="C:mitochondrion"/>
    <property type="evidence" value="ECO:0007669"/>
    <property type="project" value="TreeGrafter"/>
</dbReference>